<dbReference type="RefSeq" id="WP_099072428.1">
    <property type="nucleotide sequence ID" value="NZ_LAHC01000163.1"/>
</dbReference>
<comment type="caution">
    <text evidence="1">The sequence shown here is derived from an EMBL/GenBank/DDBJ whole genome shotgun (WGS) entry which is preliminary data.</text>
</comment>
<reference evidence="1 2" key="1">
    <citation type="submission" date="2015-02" db="EMBL/GenBank/DDBJ databases">
        <title>Nostoc linckia genome annotation.</title>
        <authorList>
            <person name="Zhou Z."/>
        </authorList>
    </citation>
    <scope>NUCLEOTIDE SEQUENCE [LARGE SCALE GENOMIC DNA]</scope>
    <source>
        <strain evidence="2">z7</strain>
    </source>
</reference>
<sequence>MSEGNKGGAPTKYKAEYADQVYKLCLLGATDKEIGDFFNVCETTINNWKLGYSEFLESISRGKVQADAEIGGKLYQLASGFEYKEQSFGENGEGSFNITNVRYNVPDFRAVRFWLMNRHPDKWREKQEVVGTQNINVSVTREEAKDISDALEGEV</sequence>
<accession>A0ABX4KEM4</accession>
<gene>
    <name evidence="1" type="ORF">VF04_35075</name>
</gene>
<evidence type="ECO:0000313" key="1">
    <source>
        <dbReference type="EMBL" id="PHJ87202.1"/>
    </source>
</evidence>
<evidence type="ECO:0008006" key="3">
    <source>
        <dbReference type="Google" id="ProtNLM"/>
    </source>
</evidence>
<organism evidence="1 2">
    <name type="scientific">Nostoc linckia z7</name>
    <dbReference type="NCBI Taxonomy" id="1628745"/>
    <lineage>
        <taxon>Bacteria</taxon>
        <taxon>Bacillati</taxon>
        <taxon>Cyanobacteriota</taxon>
        <taxon>Cyanophyceae</taxon>
        <taxon>Nostocales</taxon>
        <taxon>Nostocaceae</taxon>
        <taxon>Nostoc</taxon>
    </lineage>
</organism>
<name>A0ABX4KEM4_NOSLI</name>
<evidence type="ECO:0000313" key="2">
    <source>
        <dbReference type="Proteomes" id="UP000222523"/>
    </source>
</evidence>
<dbReference type="Proteomes" id="UP000222523">
    <property type="component" value="Unassembled WGS sequence"/>
</dbReference>
<keyword evidence="2" id="KW-1185">Reference proteome</keyword>
<proteinExistence type="predicted"/>
<protein>
    <recommendedName>
        <fullName evidence="3">Terminase</fullName>
    </recommendedName>
</protein>
<dbReference type="EMBL" id="LAHC01000163">
    <property type="protein sequence ID" value="PHJ87202.1"/>
    <property type="molecule type" value="Genomic_DNA"/>
</dbReference>